<accession>A0A0F8WMT2</accession>
<dbReference type="Proteomes" id="UP000034947">
    <property type="component" value="Unassembled WGS sequence"/>
</dbReference>
<sequence length="187" mass="20598">MANQVSLLTYLQVALPAIPANPPQPSGPNTTNDSYSFQDIHNLTIWEEFNLANILQTYQTVLTTSSLAADPFPTSPPNAINSENPLRHRITEMISTRLRRALRTGFASLSAVKQMNGLTILSFDVGEAARTIGTYTPDIAYFTAGSQPGTSWNRAPGDVKPSWKWDTAMSSGTNYQRKEYRQALSQS</sequence>
<evidence type="ECO:0000313" key="2">
    <source>
        <dbReference type="Proteomes" id="UP000034947"/>
    </source>
</evidence>
<comment type="caution">
    <text evidence="1">The sequence shown here is derived from an EMBL/GenBank/DDBJ whole genome shotgun (WGS) entry which is preliminary data.</text>
</comment>
<dbReference type="AlphaFoldDB" id="A0A0F8WMT2"/>
<dbReference type="OrthoDB" id="4509244at2759"/>
<protein>
    <submittedName>
        <fullName evidence="1">Uncharacterized protein</fullName>
    </submittedName>
</protein>
<proteinExistence type="predicted"/>
<evidence type="ECO:0000313" key="1">
    <source>
        <dbReference type="EMBL" id="KKK19015.1"/>
    </source>
</evidence>
<organism evidence="1 2">
    <name type="scientific">Aspergillus ochraceoroseus</name>
    <dbReference type="NCBI Taxonomy" id="138278"/>
    <lineage>
        <taxon>Eukaryota</taxon>
        <taxon>Fungi</taxon>
        <taxon>Dikarya</taxon>
        <taxon>Ascomycota</taxon>
        <taxon>Pezizomycotina</taxon>
        <taxon>Eurotiomycetes</taxon>
        <taxon>Eurotiomycetidae</taxon>
        <taxon>Eurotiales</taxon>
        <taxon>Aspergillaceae</taxon>
        <taxon>Aspergillus</taxon>
        <taxon>Aspergillus subgen. Nidulantes</taxon>
    </lineage>
</organism>
<name>A0A0F8WMT2_9EURO</name>
<reference evidence="1 2" key="1">
    <citation type="submission" date="2015-02" db="EMBL/GenBank/DDBJ databases">
        <title>Draft Genome Sequences of Two Closely-Related Aflatoxigenic Aspergillus Species Obtained from the Cote d'Ivoire.</title>
        <authorList>
            <person name="Moore G.G."/>
            <person name="Beltz S.B."/>
            <person name="Mack B.M."/>
        </authorList>
    </citation>
    <scope>NUCLEOTIDE SEQUENCE [LARGE SCALE GENOMIC DNA]</scope>
    <source>
        <strain evidence="1 2">SRRC1432</strain>
    </source>
</reference>
<dbReference type="VEuPathDB" id="FungiDB:P175DRAFT_0503250"/>
<gene>
    <name evidence="1" type="ORF">AOCH_005282</name>
</gene>
<dbReference type="EMBL" id="JYKN01001791">
    <property type="protein sequence ID" value="KKK19015.1"/>
    <property type="molecule type" value="Genomic_DNA"/>
</dbReference>
<keyword evidence="2" id="KW-1185">Reference proteome</keyword>